<evidence type="ECO:0000313" key="3">
    <source>
        <dbReference type="EMBL" id="GAA0749907.1"/>
    </source>
</evidence>
<dbReference type="PANTHER" id="PTHR38593">
    <property type="entry name" value="BLR2558 PROTEIN"/>
    <property type="match status" value="1"/>
</dbReference>
<proteinExistence type="predicted"/>
<keyword evidence="1" id="KW-0732">Signal</keyword>
<gene>
    <name evidence="3" type="ORF">GCM10009107_21000</name>
</gene>
<dbReference type="RefSeq" id="WP_141288579.1">
    <property type="nucleotide sequence ID" value="NZ_BAAAEW010000011.1"/>
</dbReference>
<dbReference type="Pfam" id="PF13628">
    <property type="entry name" value="DUF4142"/>
    <property type="match status" value="1"/>
</dbReference>
<dbReference type="Gene3D" id="1.20.1260.10">
    <property type="match status" value="1"/>
</dbReference>
<accession>A0ABP3V6T2</accession>
<protein>
    <recommendedName>
        <fullName evidence="2">DUF4142 domain-containing protein</fullName>
    </recommendedName>
</protein>
<keyword evidence="4" id="KW-1185">Reference proteome</keyword>
<name>A0ABP3V6T2_9BURK</name>
<feature type="domain" description="DUF4142" evidence="2">
    <location>
        <begin position="48"/>
        <end position="184"/>
    </location>
</feature>
<evidence type="ECO:0000256" key="1">
    <source>
        <dbReference type="SAM" id="SignalP"/>
    </source>
</evidence>
<feature type="chain" id="PRO_5045910384" description="DUF4142 domain-containing protein" evidence="1">
    <location>
        <begin position="42"/>
        <end position="198"/>
    </location>
</feature>
<dbReference type="Proteomes" id="UP001500279">
    <property type="component" value="Unassembled WGS sequence"/>
</dbReference>
<comment type="caution">
    <text evidence="3">The sequence shown here is derived from an EMBL/GenBank/DDBJ whole genome shotgun (WGS) entry which is preliminary data.</text>
</comment>
<dbReference type="PANTHER" id="PTHR38593:SF1">
    <property type="entry name" value="BLR2558 PROTEIN"/>
    <property type="match status" value="1"/>
</dbReference>
<dbReference type="EMBL" id="BAAAEW010000011">
    <property type="protein sequence ID" value="GAA0749907.1"/>
    <property type="molecule type" value="Genomic_DNA"/>
</dbReference>
<dbReference type="InterPro" id="IPR025419">
    <property type="entry name" value="DUF4142"/>
</dbReference>
<organism evidence="3 4">
    <name type="scientific">Ideonella azotifigens</name>
    <dbReference type="NCBI Taxonomy" id="513160"/>
    <lineage>
        <taxon>Bacteria</taxon>
        <taxon>Pseudomonadati</taxon>
        <taxon>Pseudomonadota</taxon>
        <taxon>Betaproteobacteria</taxon>
        <taxon>Burkholderiales</taxon>
        <taxon>Sphaerotilaceae</taxon>
        <taxon>Ideonella</taxon>
    </lineage>
</organism>
<evidence type="ECO:0000259" key="2">
    <source>
        <dbReference type="Pfam" id="PF13628"/>
    </source>
</evidence>
<sequence length="198" mass="21082">MSHTLAHFDTPAARRPSLMRRGLRPALAMGTLLLASGLAMAADSLSHADSSFMKDAAKAGNGEIEASQLAQTKAKRDDVKAFAAQMIKDHTATADELKALAASKNVTLSDKASLGKRTKLELIKVGDDDKFDQRYVESFGVKAHEDTVKLFQKASTDAKDADVKAFAVKTLPALQHHLEMARTLQAAVAPSAAPAASR</sequence>
<dbReference type="InterPro" id="IPR012347">
    <property type="entry name" value="Ferritin-like"/>
</dbReference>
<evidence type="ECO:0000313" key="4">
    <source>
        <dbReference type="Proteomes" id="UP001500279"/>
    </source>
</evidence>
<feature type="signal peptide" evidence="1">
    <location>
        <begin position="1"/>
        <end position="41"/>
    </location>
</feature>
<reference evidence="4" key="1">
    <citation type="journal article" date="2019" name="Int. J. Syst. Evol. Microbiol.">
        <title>The Global Catalogue of Microorganisms (GCM) 10K type strain sequencing project: providing services to taxonomists for standard genome sequencing and annotation.</title>
        <authorList>
            <consortium name="The Broad Institute Genomics Platform"/>
            <consortium name="The Broad Institute Genome Sequencing Center for Infectious Disease"/>
            <person name="Wu L."/>
            <person name="Ma J."/>
        </authorList>
    </citation>
    <scope>NUCLEOTIDE SEQUENCE [LARGE SCALE GENOMIC DNA]</scope>
    <source>
        <strain evidence="4">JCM 15503</strain>
    </source>
</reference>